<dbReference type="STRING" id="1348853.LK12_20000"/>
<dbReference type="Gene3D" id="3.90.550.10">
    <property type="entry name" value="Spore Coat Polysaccharide Biosynthesis Protein SpsA, Chain A"/>
    <property type="match status" value="1"/>
</dbReference>
<keyword evidence="2" id="KW-0808">Transferase</keyword>
<feature type="domain" description="Glycosyltransferase 2-like" evidence="1">
    <location>
        <begin position="7"/>
        <end position="143"/>
    </location>
</feature>
<dbReference type="SUPFAM" id="SSF53448">
    <property type="entry name" value="Nucleotide-diphospho-sugar transferases"/>
    <property type="match status" value="1"/>
</dbReference>
<proteinExistence type="predicted"/>
<dbReference type="EMBL" id="JTDI01000007">
    <property type="protein sequence ID" value="KHK89415.1"/>
    <property type="molecule type" value="Genomic_DNA"/>
</dbReference>
<organism evidence="2 3">
    <name type="scientific">Novosphingobium malaysiense</name>
    <dbReference type="NCBI Taxonomy" id="1348853"/>
    <lineage>
        <taxon>Bacteria</taxon>
        <taxon>Pseudomonadati</taxon>
        <taxon>Pseudomonadota</taxon>
        <taxon>Alphaproteobacteria</taxon>
        <taxon>Sphingomonadales</taxon>
        <taxon>Sphingomonadaceae</taxon>
        <taxon>Novosphingobium</taxon>
    </lineage>
</organism>
<dbReference type="InterPro" id="IPR029044">
    <property type="entry name" value="Nucleotide-diphossugar_trans"/>
</dbReference>
<dbReference type="CDD" id="cd00761">
    <property type="entry name" value="Glyco_tranf_GTA_type"/>
    <property type="match status" value="1"/>
</dbReference>
<dbReference type="PANTHER" id="PTHR22916">
    <property type="entry name" value="GLYCOSYLTRANSFERASE"/>
    <property type="match status" value="1"/>
</dbReference>
<dbReference type="InterPro" id="IPR001173">
    <property type="entry name" value="Glyco_trans_2-like"/>
</dbReference>
<dbReference type="RefSeq" id="WP_039288210.1">
    <property type="nucleotide sequence ID" value="NZ_JTDI01000007.1"/>
</dbReference>
<evidence type="ECO:0000313" key="2">
    <source>
        <dbReference type="EMBL" id="KHK89415.1"/>
    </source>
</evidence>
<evidence type="ECO:0000259" key="1">
    <source>
        <dbReference type="Pfam" id="PF00535"/>
    </source>
</evidence>
<name>A0A0B1ZFY1_9SPHN</name>
<gene>
    <name evidence="2" type="ORF">LK12_20000</name>
</gene>
<dbReference type="AlphaFoldDB" id="A0A0B1ZFY1"/>
<keyword evidence="3" id="KW-1185">Reference proteome</keyword>
<dbReference type="OrthoDB" id="396512at2"/>
<protein>
    <submittedName>
        <fullName evidence="2">Glycosyl transferase</fullName>
    </submittedName>
</protein>
<accession>A0A0B1ZFY1</accession>
<sequence>MTDTKLSICIPTYNRAEYLRTALTCLAEADFDFAHEIVISDNASSDNTQEVVQGFIDKGLPILYLRMPENAGPGPNLTNAIQHASGEYMIYQGDDDLLILPRIKDVIAYLDANRDVSACHAPWYLYDEVQGVDHRKFYEVDADVKFERQDFLSVFEFIFQKHIFPEIAIYRMSSVRSSFVPRFFCFWPFVYLAHFLDQGAVTFLKDPFYRSVTVSKVAPNREQAGNEDVMTSWDMYRGGLEYFLHFGVSRGKLSDDEEARALYDRMCHIFTALRMSVAVRFWVARNDYVRAYELYTRMAIAGFGDHPSVAELRSQFPAMVGLQTLAYNVSAIPEVKRLILSEADDPQAIGEVLRKLGLADHIEVTGDAGESDAQPASTAVLVSSQEAADAFAGRGFDPHFVFLESDLMKFVLV</sequence>
<comment type="caution">
    <text evidence="2">The sequence shown here is derived from an EMBL/GenBank/DDBJ whole genome shotgun (WGS) entry which is preliminary data.</text>
</comment>
<dbReference type="GO" id="GO:0016758">
    <property type="term" value="F:hexosyltransferase activity"/>
    <property type="evidence" value="ECO:0007669"/>
    <property type="project" value="UniProtKB-ARBA"/>
</dbReference>
<dbReference type="Pfam" id="PF00535">
    <property type="entry name" value="Glycos_transf_2"/>
    <property type="match status" value="1"/>
</dbReference>
<reference evidence="2 3" key="1">
    <citation type="submission" date="2014-10" db="EMBL/GenBank/DDBJ databases">
        <title>Genome sequence of Novosphingobium malaysiense MUSC 273(T).</title>
        <authorList>
            <person name="Lee L.-H."/>
        </authorList>
    </citation>
    <scope>NUCLEOTIDE SEQUENCE [LARGE SCALE GENOMIC DNA]</scope>
    <source>
        <strain evidence="2 3">MUSC 273</strain>
    </source>
</reference>
<evidence type="ECO:0000313" key="3">
    <source>
        <dbReference type="Proteomes" id="UP000031057"/>
    </source>
</evidence>
<dbReference type="Proteomes" id="UP000031057">
    <property type="component" value="Unassembled WGS sequence"/>
</dbReference>